<dbReference type="AlphaFoldDB" id="A0A2L0F417"/>
<name>A0A2L0F417_SORCE</name>
<accession>A0A2L0F417</accession>
<protein>
    <submittedName>
        <fullName evidence="1">Uncharacterized protein</fullName>
    </submittedName>
</protein>
<dbReference type="RefSeq" id="WP_104984529.1">
    <property type="nucleotide sequence ID" value="NZ_CP012673.1"/>
</dbReference>
<organism evidence="1 2">
    <name type="scientific">Sorangium cellulosum</name>
    <name type="common">Polyangium cellulosum</name>
    <dbReference type="NCBI Taxonomy" id="56"/>
    <lineage>
        <taxon>Bacteria</taxon>
        <taxon>Pseudomonadati</taxon>
        <taxon>Myxococcota</taxon>
        <taxon>Polyangia</taxon>
        <taxon>Polyangiales</taxon>
        <taxon>Polyangiaceae</taxon>
        <taxon>Sorangium</taxon>
    </lineage>
</organism>
<evidence type="ECO:0000313" key="2">
    <source>
        <dbReference type="Proteomes" id="UP000238348"/>
    </source>
</evidence>
<sequence length="91" mass="10112">MPGAGDEAAILSRLIRPERDDLSPEAAQSILQLAFDEQDRARMHELAVRAQSGELTDGEQVELESYRRVGRILDLLRSKARRSLKRAGLAA</sequence>
<evidence type="ECO:0000313" key="1">
    <source>
        <dbReference type="EMBL" id="AUX46310.1"/>
    </source>
</evidence>
<dbReference type="Proteomes" id="UP000238348">
    <property type="component" value="Chromosome"/>
</dbReference>
<proteinExistence type="predicted"/>
<dbReference type="EMBL" id="CP012673">
    <property type="protein sequence ID" value="AUX46310.1"/>
    <property type="molecule type" value="Genomic_DNA"/>
</dbReference>
<gene>
    <name evidence="1" type="ORF">SOCE26_078150</name>
</gene>
<reference evidence="1 2" key="1">
    <citation type="submission" date="2015-09" db="EMBL/GenBank/DDBJ databases">
        <title>Sorangium comparison.</title>
        <authorList>
            <person name="Zaburannyi N."/>
            <person name="Bunk B."/>
            <person name="Overmann J."/>
            <person name="Mueller R."/>
        </authorList>
    </citation>
    <scope>NUCLEOTIDE SEQUENCE [LARGE SCALE GENOMIC DNA]</scope>
    <source>
        <strain evidence="1 2">So ce26</strain>
    </source>
</reference>
<dbReference type="OrthoDB" id="291282at2"/>